<sequence>MPDLFGIILWPLKWAVELVLVAWHWLFTTMGLPAAEGITWVLSIVGLVIVVRAALIPLFVRQIKSQRKMMEIAPELRKVQEKYRGKRDQLSREAMSRETMALYKKHGTTPVSSCLPLLVQMPIFFALFSVLNDVQKIGANPDFSGVGLLDNELTREFYDARLFGVASLHETLINAVESSNTVAIVILVILVALMIVSQFFTQLQIISKNLSPEAKTGQAYQMQKIMLYILPLAFIFSGVFFPLGVVIYWFTSNIWTMVQQFIVIREMPTPGSDAAKAREERLARKGKAINAEGKVVPMAKYLEEQERLRIEAEKAKAAAPKRQQPVSKQRAKKQGGKPAGGAPSKPSAGGAGGPSSSGDPDGGASAPAAR</sequence>
<evidence type="ECO:0000256" key="8">
    <source>
        <dbReference type="ARBA" id="ARBA00022989"/>
    </source>
</evidence>
<evidence type="ECO:0000256" key="10">
    <source>
        <dbReference type="ARBA" id="ARBA00023186"/>
    </source>
</evidence>
<dbReference type="GO" id="GO:0005886">
    <property type="term" value="C:plasma membrane"/>
    <property type="evidence" value="ECO:0007669"/>
    <property type="project" value="UniProtKB-SubCell"/>
</dbReference>
<proteinExistence type="inferred from homology"/>
<evidence type="ECO:0000256" key="16">
    <source>
        <dbReference type="RuleBase" id="RU003945"/>
    </source>
</evidence>
<dbReference type="PANTHER" id="PTHR12428">
    <property type="entry name" value="OXA1"/>
    <property type="match status" value="1"/>
</dbReference>
<dbReference type="GO" id="GO:0015031">
    <property type="term" value="P:protein transport"/>
    <property type="evidence" value="ECO:0007669"/>
    <property type="project" value="UniProtKB-KW"/>
</dbReference>
<evidence type="ECO:0000256" key="17">
    <source>
        <dbReference type="SAM" id="MobiDB-lite"/>
    </source>
</evidence>
<dbReference type="Proteomes" id="UP001329313">
    <property type="component" value="Chromosome"/>
</dbReference>
<evidence type="ECO:0000256" key="2">
    <source>
        <dbReference type="ARBA" id="ARBA00010527"/>
    </source>
</evidence>
<name>A0AAU0MHP6_9MICO</name>
<feature type="compositionally biased region" description="Low complexity" evidence="17">
    <location>
        <begin position="356"/>
        <end position="370"/>
    </location>
</feature>
<evidence type="ECO:0000256" key="5">
    <source>
        <dbReference type="ARBA" id="ARBA00022475"/>
    </source>
</evidence>
<feature type="transmembrane region" description="Helical" evidence="18">
    <location>
        <begin position="227"/>
        <end position="250"/>
    </location>
</feature>
<evidence type="ECO:0000259" key="19">
    <source>
        <dbReference type="Pfam" id="PF02096"/>
    </source>
</evidence>
<comment type="function">
    <text evidence="11">Required for the insertion and/or proper folding and/or complex formation of integral membrane proteins into the membrane. Involved in integration of membrane proteins that insert both dependently and independently of the Sec translocase complex, as well as at least some lipoproteins. Aids folding of multispanning membrane proteins.</text>
</comment>
<evidence type="ECO:0000256" key="14">
    <source>
        <dbReference type="ARBA" id="ARBA00033245"/>
    </source>
</evidence>
<evidence type="ECO:0000313" key="21">
    <source>
        <dbReference type="Proteomes" id="UP001329313"/>
    </source>
</evidence>
<dbReference type="CDD" id="cd20070">
    <property type="entry name" value="5TM_YidC_Alb3"/>
    <property type="match status" value="1"/>
</dbReference>
<keyword evidence="4" id="KW-0813">Transport</keyword>
<feature type="transmembrane region" description="Helical" evidence="18">
    <location>
        <begin position="114"/>
        <end position="131"/>
    </location>
</feature>
<keyword evidence="5" id="KW-1003">Cell membrane</keyword>
<keyword evidence="7" id="KW-0653">Protein transport</keyword>
<comment type="subunit">
    <text evidence="12">Interacts with the Sec translocase complex via SecD. Specifically interacts with transmembrane segments of nascent integral membrane proteins during membrane integration.</text>
</comment>
<protein>
    <recommendedName>
        <fullName evidence="3">Membrane protein insertase YidC</fullName>
    </recommendedName>
    <alternativeName>
        <fullName evidence="15">Foldase YidC</fullName>
    </alternativeName>
    <alternativeName>
        <fullName evidence="14">Membrane integrase YidC</fullName>
    </alternativeName>
    <alternativeName>
        <fullName evidence="13">Membrane protein YidC</fullName>
    </alternativeName>
</protein>
<evidence type="ECO:0000256" key="9">
    <source>
        <dbReference type="ARBA" id="ARBA00023136"/>
    </source>
</evidence>
<comment type="similarity">
    <text evidence="2">Belongs to the OXA1/ALB3/YidC family. Type 1 subfamily.</text>
</comment>
<feature type="transmembrane region" description="Helical" evidence="18">
    <location>
        <begin position="38"/>
        <end position="60"/>
    </location>
</feature>
<evidence type="ECO:0000256" key="15">
    <source>
        <dbReference type="ARBA" id="ARBA00033342"/>
    </source>
</evidence>
<dbReference type="Pfam" id="PF02096">
    <property type="entry name" value="60KD_IMP"/>
    <property type="match status" value="1"/>
</dbReference>
<keyword evidence="6 16" id="KW-0812">Transmembrane</keyword>
<keyword evidence="21" id="KW-1185">Reference proteome</keyword>
<keyword evidence="10" id="KW-0143">Chaperone</keyword>
<reference evidence="20 21" key="1">
    <citation type="submission" date="2023-10" db="EMBL/GenBank/DDBJ databases">
        <title>Y20.</title>
        <authorList>
            <person name="Zhang G."/>
            <person name="Ding Y."/>
        </authorList>
    </citation>
    <scope>NUCLEOTIDE SEQUENCE [LARGE SCALE GENOMIC DNA]</scope>
    <source>
        <strain evidence="20 21">Y20</strain>
    </source>
</reference>
<dbReference type="NCBIfam" id="TIGR03592">
    <property type="entry name" value="yidC_oxa1_cterm"/>
    <property type="match status" value="1"/>
</dbReference>
<gene>
    <name evidence="20" type="primary">yidC</name>
    <name evidence="20" type="ORF">RYJ27_13465</name>
</gene>
<dbReference type="PANTHER" id="PTHR12428:SF65">
    <property type="entry name" value="CYTOCHROME C OXIDASE ASSEMBLY PROTEIN COX18, MITOCHONDRIAL"/>
    <property type="match status" value="1"/>
</dbReference>
<feature type="transmembrane region" description="Helical" evidence="18">
    <location>
        <begin position="182"/>
        <end position="206"/>
    </location>
</feature>
<comment type="subcellular location">
    <subcellularLocation>
        <location evidence="1">Cell membrane</location>
        <topology evidence="1">Multi-pass membrane protein</topology>
    </subcellularLocation>
    <subcellularLocation>
        <location evidence="16">Membrane</location>
        <topology evidence="16">Multi-pass membrane protein</topology>
    </subcellularLocation>
</comment>
<evidence type="ECO:0000256" key="13">
    <source>
        <dbReference type="ARBA" id="ARBA00031538"/>
    </source>
</evidence>
<dbReference type="NCBIfam" id="NF002350">
    <property type="entry name" value="PRK01315.1"/>
    <property type="match status" value="1"/>
</dbReference>
<evidence type="ECO:0000256" key="7">
    <source>
        <dbReference type="ARBA" id="ARBA00022927"/>
    </source>
</evidence>
<evidence type="ECO:0000256" key="4">
    <source>
        <dbReference type="ARBA" id="ARBA00022448"/>
    </source>
</evidence>
<dbReference type="EMBL" id="CP137080">
    <property type="protein sequence ID" value="WOQ69670.1"/>
    <property type="molecule type" value="Genomic_DNA"/>
</dbReference>
<dbReference type="GO" id="GO:0051205">
    <property type="term" value="P:protein insertion into membrane"/>
    <property type="evidence" value="ECO:0007669"/>
    <property type="project" value="TreeGrafter"/>
</dbReference>
<evidence type="ECO:0000313" key="20">
    <source>
        <dbReference type="EMBL" id="WOQ69670.1"/>
    </source>
</evidence>
<evidence type="ECO:0000256" key="1">
    <source>
        <dbReference type="ARBA" id="ARBA00004651"/>
    </source>
</evidence>
<keyword evidence="8 18" id="KW-1133">Transmembrane helix</keyword>
<evidence type="ECO:0000256" key="6">
    <source>
        <dbReference type="ARBA" id="ARBA00022692"/>
    </source>
</evidence>
<dbReference type="GO" id="GO:0032977">
    <property type="term" value="F:membrane insertase activity"/>
    <property type="evidence" value="ECO:0007669"/>
    <property type="project" value="InterPro"/>
</dbReference>
<dbReference type="KEGG" id="mliy:RYJ27_13465"/>
<dbReference type="RefSeq" id="WP_330170764.1">
    <property type="nucleotide sequence ID" value="NZ_CP137080.1"/>
</dbReference>
<feature type="domain" description="Membrane insertase YidC/Oxa/ALB C-terminal" evidence="19">
    <location>
        <begin position="40"/>
        <end position="264"/>
    </location>
</feature>
<feature type="region of interest" description="Disordered" evidence="17">
    <location>
        <begin position="313"/>
        <end position="370"/>
    </location>
</feature>
<dbReference type="InterPro" id="IPR028055">
    <property type="entry name" value="YidC/Oxa/ALB_C"/>
</dbReference>
<feature type="transmembrane region" description="Helical" evidence="18">
    <location>
        <begin position="7"/>
        <end position="26"/>
    </location>
</feature>
<dbReference type="AlphaFoldDB" id="A0AAU0MHP6"/>
<dbReference type="InterPro" id="IPR001708">
    <property type="entry name" value="YidC/ALB3/OXA1/COX18"/>
</dbReference>
<organism evidence="20 21">
    <name type="scientific">Microbacterium limosum</name>
    <dbReference type="NCBI Taxonomy" id="3079935"/>
    <lineage>
        <taxon>Bacteria</taxon>
        <taxon>Bacillati</taxon>
        <taxon>Actinomycetota</taxon>
        <taxon>Actinomycetes</taxon>
        <taxon>Micrococcales</taxon>
        <taxon>Microbacteriaceae</taxon>
        <taxon>Microbacterium</taxon>
    </lineage>
</organism>
<accession>A0AAU0MHP6</accession>
<evidence type="ECO:0000256" key="11">
    <source>
        <dbReference type="ARBA" id="ARBA00025034"/>
    </source>
</evidence>
<keyword evidence="9 18" id="KW-0472">Membrane</keyword>
<dbReference type="InterPro" id="IPR047196">
    <property type="entry name" value="YidC_ALB_C"/>
</dbReference>
<evidence type="ECO:0000256" key="3">
    <source>
        <dbReference type="ARBA" id="ARBA00015325"/>
    </source>
</evidence>
<evidence type="ECO:0000256" key="12">
    <source>
        <dbReference type="ARBA" id="ARBA00026028"/>
    </source>
</evidence>
<evidence type="ECO:0000256" key="18">
    <source>
        <dbReference type="SAM" id="Phobius"/>
    </source>
</evidence>